<dbReference type="Gene3D" id="2.30.42.10">
    <property type="match status" value="1"/>
</dbReference>
<dbReference type="SUPFAM" id="SSF50156">
    <property type="entry name" value="PDZ domain-like"/>
    <property type="match status" value="1"/>
</dbReference>
<feature type="chain" id="PRO_5012880713" description="PDZ domain-containing protein" evidence="5">
    <location>
        <begin position="23"/>
        <end position="723"/>
    </location>
</feature>
<keyword evidence="4" id="KW-0812">Transmembrane</keyword>
<feature type="compositionally biased region" description="Basic and acidic residues" evidence="3">
    <location>
        <begin position="299"/>
        <end position="309"/>
    </location>
</feature>
<evidence type="ECO:0000256" key="5">
    <source>
        <dbReference type="SAM" id="SignalP"/>
    </source>
</evidence>
<feature type="transmembrane region" description="Helical" evidence="4">
    <location>
        <begin position="32"/>
        <end position="54"/>
    </location>
</feature>
<dbReference type="Pfam" id="PF00595">
    <property type="entry name" value="PDZ"/>
    <property type="match status" value="1"/>
</dbReference>
<evidence type="ECO:0000256" key="1">
    <source>
        <dbReference type="ARBA" id="ARBA00004123"/>
    </source>
</evidence>
<keyword evidence="5" id="KW-0732">Signal</keyword>
<comment type="subcellular location">
    <subcellularLocation>
        <location evidence="1">Nucleus</location>
    </subcellularLocation>
</comment>
<protein>
    <recommendedName>
        <fullName evidence="6">PDZ domain-containing protein</fullName>
    </recommendedName>
</protein>
<feature type="signal peptide" evidence="5">
    <location>
        <begin position="1"/>
        <end position="22"/>
    </location>
</feature>
<feature type="region of interest" description="Disordered" evidence="3">
    <location>
        <begin position="254"/>
        <end position="313"/>
    </location>
</feature>
<reference evidence="7" key="1">
    <citation type="submission" date="2020-05" db="UniProtKB">
        <authorList>
            <consortium name="EnsemblMetazoa"/>
        </authorList>
    </citation>
    <scope>IDENTIFICATION</scope>
    <source>
        <strain evidence="7">BB02</strain>
    </source>
</reference>
<dbReference type="PANTHER" id="PTHR23348">
    <property type="entry name" value="PERIAXIN/AHNAK"/>
    <property type="match status" value="1"/>
</dbReference>
<proteinExistence type="predicted"/>
<feature type="compositionally biased region" description="Basic residues" evidence="3">
    <location>
        <begin position="285"/>
        <end position="298"/>
    </location>
</feature>
<dbReference type="PANTHER" id="PTHR23348:SF16">
    <property type="entry name" value="LEUCINE RICH REPEAT FAMILY PROTEIN"/>
    <property type="match status" value="1"/>
</dbReference>
<keyword evidence="4" id="KW-1133">Transmembrane helix</keyword>
<dbReference type="GO" id="GO:0005634">
    <property type="term" value="C:nucleus"/>
    <property type="evidence" value="ECO:0007669"/>
    <property type="project" value="UniProtKB-SubCell"/>
</dbReference>
<dbReference type="SMART" id="SM00228">
    <property type="entry name" value="PDZ"/>
    <property type="match status" value="1"/>
</dbReference>
<dbReference type="Proteomes" id="UP000076420">
    <property type="component" value="Unassembled WGS sequence"/>
</dbReference>
<feature type="domain" description="PDZ" evidence="6">
    <location>
        <begin position="147"/>
        <end position="212"/>
    </location>
</feature>
<feature type="region of interest" description="Disordered" evidence="3">
    <location>
        <begin position="344"/>
        <end position="427"/>
    </location>
</feature>
<evidence type="ECO:0000313" key="8">
    <source>
        <dbReference type="Proteomes" id="UP000076420"/>
    </source>
</evidence>
<dbReference type="OrthoDB" id="447516at2759"/>
<dbReference type="GO" id="GO:0005737">
    <property type="term" value="C:cytoplasm"/>
    <property type="evidence" value="ECO:0007669"/>
    <property type="project" value="TreeGrafter"/>
</dbReference>
<gene>
    <name evidence="7" type="primary">106069271</name>
</gene>
<dbReference type="VEuPathDB" id="VectorBase:BGLB008425"/>
<dbReference type="EnsemblMetazoa" id="BGLB008425-RB">
    <property type="protein sequence ID" value="BGLB008425-PB"/>
    <property type="gene ID" value="BGLB008425"/>
</dbReference>
<keyword evidence="2" id="KW-0539">Nucleus</keyword>
<dbReference type="InterPro" id="IPR052082">
    <property type="entry name" value="Myelin_sheath_structural"/>
</dbReference>
<name>A0A2C9JUX7_BIOGL</name>
<organism evidence="7 8">
    <name type="scientific">Biomphalaria glabrata</name>
    <name type="common">Bloodfluke planorb</name>
    <name type="synonym">Freshwater snail</name>
    <dbReference type="NCBI Taxonomy" id="6526"/>
    <lineage>
        <taxon>Eukaryota</taxon>
        <taxon>Metazoa</taxon>
        <taxon>Spiralia</taxon>
        <taxon>Lophotrochozoa</taxon>
        <taxon>Mollusca</taxon>
        <taxon>Gastropoda</taxon>
        <taxon>Heterobranchia</taxon>
        <taxon>Euthyneura</taxon>
        <taxon>Panpulmonata</taxon>
        <taxon>Hygrophila</taxon>
        <taxon>Lymnaeoidea</taxon>
        <taxon>Planorbidae</taxon>
        <taxon>Biomphalaria</taxon>
    </lineage>
</organism>
<dbReference type="InterPro" id="IPR036034">
    <property type="entry name" value="PDZ_sf"/>
</dbReference>
<evidence type="ECO:0000259" key="6">
    <source>
        <dbReference type="PROSITE" id="PS50106"/>
    </source>
</evidence>
<dbReference type="AlphaFoldDB" id="A0A2C9JUX7"/>
<dbReference type="GO" id="GO:0043484">
    <property type="term" value="P:regulation of RNA splicing"/>
    <property type="evidence" value="ECO:0007669"/>
    <property type="project" value="TreeGrafter"/>
</dbReference>
<feature type="compositionally biased region" description="Polar residues" evidence="3">
    <location>
        <begin position="369"/>
        <end position="378"/>
    </location>
</feature>
<dbReference type="CDD" id="cd00136">
    <property type="entry name" value="PDZ_canonical"/>
    <property type="match status" value="1"/>
</dbReference>
<evidence type="ECO:0000256" key="3">
    <source>
        <dbReference type="SAM" id="MobiDB-lite"/>
    </source>
</evidence>
<evidence type="ECO:0000313" key="7">
    <source>
        <dbReference type="EnsemblMetazoa" id="BGLB008425-PB"/>
    </source>
</evidence>
<evidence type="ECO:0000256" key="2">
    <source>
        <dbReference type="ARBA" id="ARBA00023242"/>
    </source>
</evidence>
<accession>A0A2C9JUX7</accession>
<keyword evidence="4" id="KW-0472">Membrane</keyword>
<feature type="compositionally biased region" description="Polar residues" evidence="3">
    <location>
        <begin position="412"/>
        <end position="427"/>
    </location>
</feature>
<dbReference type="InterPro" id="IPR001478">
    <property type="entry name" value="PDZ"/>
</dbReference>
<dbReference type="VEuPathDB" id="VectorBase:BGLAX_046538"/>
<evidence type="ECO:0000256" key="4">
    <source>
        <dbReference type="SAM" id="Phobius"/>
    </source>
</evidence>
<dbReference type="KEGG" id="bgt:106069271"/>
<sequence length="723" mass="79397">MQASVVLGTWVLLLGQVIPVFGECDPSNAVVAVASVLSTLGFVMIVLAVAYLVVRRRRAVTRSLKFGDVRDKEGHVNSAFVNDGYHDTGGTLRGENSLHTKNAMSGLSNEKTWSSLPRKDKFIRLSKEGSYSSLNGNYSSTDPEVISVTLESQDIIGLGFNICGGFNDGIQVSEVNSRGPAKENGNIKVGDRILSVTVCYEHIVYEDALTILSYASPYPVKIRLQKSTGENIKKFDGKRIKVGSRRLSHPLFRSRSLEAVKSSGNKEAPSRSSHPKRTQSDLKSGHKLLKWPGKHSRKEKSSPTKEDPASFKWPASKQINVDIEHSKNSDKELGVRLSRIQDTFNSDNEEDDQFSMVKQPASQSDKKLATSSTSSADSCNPKVAPDKPERKNRRKSDVPFSPKEVPVLDSMEATNTNTLSFTPPSSESANAKVIEELIVPEMIQRADIGKEDEQKPEADKRDIKGALDILRKFAFKDDQGPIRSPSPDAEPVEEEIILAETKSGHGLLTFAPIVDMDSSNNNVKLSTDSNKPKTLNDEILEMIIAMNSFLPGTQGYAGLTAGGQHGGVVDDFIPNNLGFVPQPVPKSAMSKHLYDTQPQSESETPVRVTSPVLNNARSVAYEIRDDLVTGQPFAVEINKQKQYKTGNSRPIVRSASDQVMHDQTRVSPLHTSLSFDASTGHPLPTFDNATWSMDIGDELSDSGNWTGHKLKRTDSFENIYINE</sequence>
<dbReference type="PROSITE" id="PS50106">
    <property type="entry name" value="PDZ"/>
    <property type="match status" value="1"/>
</dbReference>
<dbReference type="STRING" id="6526.A0A2C9JUX7"/>